<feature type="region of interest" description="Disordered" evidence="1">
    <location>
        <begin position="53"/>
        <end position="72"/>
    </location>
</feature>
<sequence>MASQAGAAPAGASPGELGSNLIDNLDGFVDRVNTFAQQARVSDTQAPDRFAKVTTQEASPAPDAGDIPSALGDDKMTRVVDSLSQVFDHSIETTMVVRGATQVSGSANTLLKGQ</sequence>
<comment type="caution">
    <text evidence="2">The sequence shown here is derived from an EMBL/GenBank/DDBJ whole genome shotgun (WGS) entry which is preliminary data.</text>
</comment>
<dbReference type="EMBL" id="MSDO01000002">
    <property type="protein sequence ID" value="OLO05917.1"/>
    <property type="molecule type" value="Genomic_DNA"/>
</dbReference>
<evidence type="ECO:0000313" key="3">
    <source>
        <dbReference type="Proteomes" id="UP000186878"/>
    </source>
</evidence>
<dbReference type="AlphaFoldDB" id="A0A1Q8SWW9"/>
<dbReference type="STRING" id="404433.BTW07_02615"/>
<organism evidence="2 3">
    <name type="scientific">Salinicola socius</name>
    <dbReference type="NCBI Taxonomy" id="404433"/>
    <lineage>
        <taxon>Bacteria</taxon>
        <taxon>Pseudomonadati</taxon>
        <taxon>Pseudomonadota</taxon>
        <taxon>Gammaproteobacteria</taxon>
        <taxon>Oceanospirillales</taxon>
        <taxon>Halomonadaceae</taxon>
        <taxon>Salinicola</taxon>
    </lineage>
</organism>
<feature type="region of interest" description="Disordered" evidence="1">
    <location>
        <begin position="1"/>
        <end position="20"/>
    </location>
</feature>
<gene>
    <name evidence="2" type="ORF">BTW07_02615</name>
</gene>
<proteinExistence type="predicted"/>
<reference evidence="2 3" key="1">
    <citation type="submission" date="2016-12" db="EMBL/GenBank/DDBJ databases">
        <title>Draft genome sequences of strains Salinicola socius SMB35, Salinicola sp. MH3R3-1 and Chromohalobacter sp. SMB17 from the Verkhnekamsk potash mining region of Russia.</title>
        <authorList>
            <person name="Mavrodi D.V."/>
            <person name="Olsson B.E."/>
            <person name="Korsakova E.S."/>
            <person name="Pyankova A."/>
            <person name="Mavrodi O.V."/>
            <person name="Plotnikova E.G."/>
        </authorList>
    </citation>
    <scope>NUCLEOTIDE SEQUENCE [LARGE SCALE GENOMIC DNA]</scope>
    <source>
        <strain evidence="2 3">SMB35</strain>
    </source>
</reference>
<evidence type="ECO:0000256" key="1">
    <source>
        <dbReference type="SAM" id="MobiDB-lite"/>
    </source>
</evidence>
<name>A0A1Q8SWW9_9GAMM</name>
<accession>A0A1Q8SWW9</accession>
<evidence type="ECO:0000313" key="2">
    <source>
        <dbReference type="EMBL" id="OLO05917.1"/>
    </source>
</evidence>
<feature type="compositionally biased region" description="Low complexity" evidence="1">
    <location>
        <begin position="1"/>
        <end position="15"/>
    </location>
</feature>
<dbReference type="Proteomes" id="UP000186878">
    <property type="component" value="Unassembled WGS sequence"/>
</dbReference>
<protein>
    <submittedName>
        <fullName evidence="2">Uncharacterized protein</fullName>
    </submittedName>
</protein>
<keyword evidence="3" id="KW-1185">Reference proteome</keyword>